<reference evidence="1 2" key="2">
    <citation type="journal article" date="2017" name="Nature">
        <title>The Apostasia genome and the evolution of orchids.</title>
        <authorList>
            <person name="Zhang G.Q."/>
            <person name="Liu K.W."/>
            <person name="Li Z."/>
            <person name="Lohaus R."/>
            <person name="Hsiao Y.Y."/>
            <person name="Niu S.C."/>
            <person name="Wang J.Y."/>
            <person name="Lin Y.C."/>
            <person name="Xu Q."/>
            <person name="Chen L.J."/>
            <person name="Yoshida K."/>
            <person name="Fujiwara S."/>
            <person name="Wang Z.W."/>
            <person name="Zhang Y.Q."/>
            <person name="Mitsuda N."/>
            <person name="Wang M."/>
            <person name="Liu G.H."/>
            <person name="Pecoraro L."/>
            <person name="Huang H.X."/>
            <person name="Xiao X.J."/>
            <person name="Lin M."/>
            <person name="Wu X.Y."/>
            <person name="Wu W.L."/>
            <person name="Chen Y.Y."/>
            <person name="Chang S.B."/>
            <person name="Sakamoto S."/>
            <person name="Ohme-Takagi M."/>
            <person name="Yagi M."/>
            <person name="Zeng S.J."/>
            <person name="Shen C.Y."/>
            <person name="Yeh C.M."/>
            <person name="Luo Y.B."/>
            <person name="Tsai W.C."/>
            <person name="Van de Peer Y."/>
            <person name="Liu Z.J."/>
        </authorList>
    </citation>
    <scope>NUCLEOTIDE SEQUENCE [LARGE SCALE GENOMIC DNA]</scope>
    <source>
        <tissue evidence="1">The whole plant</tissue>
    </source>
</reference>
<dbReference type="AlphaFoldDB" id="A0A2I0W9R6"/>
<gene>
    <name evidence="1" type="ORF">MA16_Dca017890</name>
</gene>
<dbReference type="EMBL" id="KZ502837">
    <property type="protein sequence ID" value="PKU72401.1"/>
    <property type="molecule type" value="Genomic_DNA"/>
</dbReference>
<organism evidence="1 2">
    <name type="scientific">Dendrobium catenatum</name>
    <dbReference type="NCBI Taxonomy" id="906689"/>
    <lineage>
        <taxon>Eukaryota</taxon>
        <taxon>Viridiplantae</taxon>
        <taxon>Streptophyta</taxon>
        <taxon>Embryophyta</taxon>
        <taxon>Tracheophyta</taxon>
        <taxon>Spermatophyta</taxon>
        <taxon>Magnoliopsida</taxon>
        <taxon>Liliopsida</taxon>
        <taxon>Asparagales</taxon>
        <taxon>Orchidaceae</taxon>
        <taxon>Epidendroideae</taxon>
        <taxon>Malaxideae</taxon>
        <taxon>Dendrobiinae</taxon>
        <taxon>Dendrobium</taxon>
    </lineage>
</organism>
<sequence>MPQLSLAAREAFECLGSSPVSSIKAWFLSIGASGNTSSAGISLRPACSSLGRQLVCRKPVMSYFHHTPPLQAAQSDFFHPPPRTANLGNR</sequence>
<protein>
    <submittedName>
        <fullName evidence="1">Uncharacterized protein</fullName>
    </submittedName>
</protein>
<name>A0A2I0W9R6_9ASPA</name>
<evidence type="ECO:0000313" key="2">
    <source>
        <dbReference type="Proteomes" id="UP000233837"/>
    </source>
</evidence>
<accession>A0A2I0W9R6</accession>
<dbReference type="Proteomes" id="UP000233837">
    <property type="component" value="Unassembled WGS sequence"/>
</dbReference>
<reference evidence="1 2" key="1">
    <citation type="journal article" date="2016" name="Sci. Rep.">
        <title>The Dendrobium catenatum Lindl. genome sequence provides insights into polysaccharide synthase, floral development and adaptive evolution.</title>
        <authorList>
            <person name="Zhang G.Q."/>
            <person name="Xu Q."/>
            <person name="Bian C."/>
            <person name="Tsai W.C."/>
            <person name="Yeh C.M."/>
            <person name="Liu K.W."/>
            <person name="Yoshida K."/>
            <person name="Zhang L.S."/>
            <person name="Chang S.B."/>
            <person name="Chen F."/>
            <person name="Shi Y."/>
            <person name="Su Y.Y."/>
            <person name="Zhang Y.Q."/>
            <person name="Chen L.J."/>
            <person name="Yin Y."/>
            <person name="Lin M."/>
            <person name="Huang H."/>
            <person name="Deng H."/>
            <person name="Wang Z.W."/>
            <person name="Zhu S.L."/>
            <person name="Zhao X."/>
            <person name="Deng C."/>
            <person name="Niu S.C."/>
            <person name="Huang J."/>
            <person name="Wang M."/>
            <person name="Liu G.H."/>
            <person name="Yang H.J."/>
            <person name="Xiao X.J."/>
            <person name="Hsiao Y.Y."/>
            <person name="Wu W.L."/>
            <person name="Chen Y.Y."/>
            <person name="Mitsuda N."/>
            <person name="Ohme-Takagi M."/>
            <person name="Luo Y.B."/>
            <person name="Van de Peer Y."/>
            <person name="Liu Z.J."/>
        </authorList>
    </citation>
    <scope>NUCLEOTIDE SEQUENCE [LARGE SCALE GENOMIC DNA]</scope>
    <source>
        <tissue evidence="1">The whole plant</tissue>
    </source>
</reference>
<keyword evidence="2" id="KW-1185">Reference proteome</keyword>
<evidence type="ECO:0000313" key="1">
    <source>
        <dbReference type="EMBL" id="PKU72401.1"/>
    </source>
</evidence>
<proteinExistence type="predicted"/>